<comment type="caution">
    <text evidence="1">The sequence shown here is derived from an EMBL/GenBank/DDBJ whole genome shotgun (WGS) entry which is preliminary data.</text>
</comment>
<dbReference type="Proteomes" id="UP000828390">
    <property type="component" value="Unassembled WGS sequence"/>
</dbReference>
<protein>
    <submittedName>
        <fullName evidence="1">Uncharacterized protein</fullName>
    </submittedName>
</protein>
<sequence>MDHFQNNFCKPIKKKVVALQEEDAVGWADTDTFDQCGDHPPLLPCIKHIALEDITCSSTWLRSLVSTLLTLDHAVMCKQTNCDILSCKEDAVRCADKWTNATLSFFNHTLNLSFSKSDRRGLWEALHGLNIKSLRLRYLFRGLQEEDADSMSLSLLSLTHLNTLCIEVKVDSPGLWEALHGLNIKSLSVGYGGFNVNQTESMSQSLSSLTHLDTLSIEANDYSPDLWEAVRGRNIYSPSICGRYGGWEALHGLNIKSLRLRYLFRGLQEEDADSMSLSLSSLTHLDALSIEVDEDSPGLWKALHGLNIKSLSLSRGFRGFNVNYADWMSQSLSLLFHLDTLIIKANGFSLGLWEALRGLNIMSLSLSGKYVYLNKYYADSLSQSLSSLLHLETLSIEVYVDSPGLWKALHGLNINSLSLGGQYGYFTVNHAESLVKSLSSL</sequence>
<reference evidence="1" key="1">
    <citation type="journal article" date="2019" name="bioRxiv">
        <title>The Genome of the Zebra Mussel, Dreissena polymorpha: A Resource for Invasive Species Research.</title>
        <authorList>
            <person name="McCartney M.A."/>
            <person name="Auch B."/>
            <person name="Kono T."/>
            <person name="Mallez S."/>
            <person name="Zhang Y."/>
            <person name="Obille A."/>
            <person name="Becker A."/>
            <person name="Abrahante J.E."/>
            <person name="Garbe J."/>
            <person name="Badalamenti J.P."/>
            <person name="Herman A."/>
            <person name="Mangelson H."/>
            <person name="Liachko I."/>
            <person name="Sullivan S."/>
            <person name="Sone E.D."/>
            <person name="Koren S."/>
            <person name="Silverstein K.A.T."/>
            <person name="Beckman K.B."/>
            <person name="Gohl D.M."/>
        </authorList>
    </citation>
    <scope>NUCLEOTIDE SEQUENCE</scope>
    <source>
        <strain evidence="1">Duluth1</strain>
        <tissue evidence="1">Whole animal</tissue>
    </source>
</reference>
<proteinExistence type="predicted"/>
<dbReference type="AlphaFoldDB" id="A0A9D4FKV4"/>
<reference evidence="1" key="2">
    <citation type="submission" date="2020-11" db="EMBL/GenBank/DDBJ databases">
        <authorList>
            <person name="McCartney M.A."/>
            <person name="Auch B."/>
            <person name="Kono T."/>
            <person name="Mallez S."/>
            <person name="Becker A."/>
            <person name="Gohl D.M."/>
            <person name="Silverstein K.A.T."/>
            <person name="Koren S."/>
            <person name="Bechman K.B."/>
            <person name="Herman A."/>
            <person name="Abrahante J.E."/>
            <person name="Garbe J."/>
        </authorList>
    </citation>
    <scope>NUCLEOTIDE SEQUENCE</scope>
    <source>
        <strain evidence="1">Duluth1</strain>
        <tissue evidence="1">Whole animal</tissue>
    </source>
</reference>
<evidence type="ECO:0000313" key="2">
    <source>
        <dbReference type="Proteomes" id="UP000828390"/>
    </source>
</evidence>
<keyword evidence="2" id="KW-1185">Reference proteome</keyword>
<organism evidence="1 2">
    <name type="scientific">Dreissena polymorpha</name>
    <name type="common">Zebra mussel</name>
    <name type="synonym">Mytilus polymorpha</name>
    <dbReference type="NCBI Taxonomy" id="45954"/>
    <lineage>
        <taxon>Eukaryota</taxon>
        <taxon>Metazoa</taxon>
        <taxon>Spiralia</taxon>
        <taxon>Lophotrochozoa</taxon>
        <taxon>Mollusca</taxon>
        <taxon>Bivalvia</taxon>
        <taxon>Autobranchia</taxon>
        <taxon>Heteroconchia</taxon>
        <taxon>Euheterodonta</taxon>
        <taxon>Imparidentia</taxon>
        <taxon>Neoheterodontei</taxon>
        <taxon>Myida</taxon>
        <taxon>Dreissenoidea</taxon>
        <taxon>Dreissenidae</taxon>
        <taxon>Dreissena</taxon>
    </lineage>
</organism>
<accession>A0A9D4FKV4</accession>
<gene>
    <name evidence="1" type="ORF">DPMN_152196</name>
</gene>
<name>A0A9D4FKV4_DREPO</name>
<dbReference type="SUPFAM" id="SSF52047">
    <property type="entry name" value="RNI-like"/>
    <property type="match status" value="1"/>
</dbReference>
<evidence type="ECO:0000313" key="1">
    <source>
        <dbReference type="EMBL" id="KAH3798596.1"/>
    </source>
</evidence>
<dbReference type="EMBL" id="JAIWYP010000007">
    <property type="protein sequence ID" value="KAH3798596.1"/>
    <property type="molecule type" value="Genomic_DNA"/>
</dbReference>